<dbReference type="InterPro" id="IPR018758">
    <property type="entry name" value="FtrD-like"/>
</dbReference>
<reference evidence="3 4" key="1">
    <citation type="journal article" date="2018" name="Nat. Biotechnol.">
        <title>A standardized bacterial taxonomy based on genome phylogeny substantially revises the tree of life.</title>
        <authorList>
            <person name="Parks D.H."/>
            <person name="Chuvochina M."/>
            <person name="Waite D.W."/>
            <person name="Rinke C."/>
            <person name="Skarshewski A."/>
            <person name="Chaumeil P.A."/>
            <person name="Hugenholtz P."/>
        </authorList>
    </citation>
    <scope>NUCLEOTIDE SEQUENCE [LARGE SCALE GENOMIC DNA]</scope>
    <source>
        <strain evidence="3">UBA8672</strain>
    </source>
</reference>
<sequence>MKKILFALLPLLLLLGCSSSKYENVTADNGIVKIPISEVSDGHAHFYEMNEGGKTSKFFILKSRDGVYRAAFDACDVCYPEKKGYSQKGDYMICNNCGQRFHSTKINVLRGGCNPSPLKRKYDDSYVYLNASDIMKGSYYF</sequence>
<evidence type="ECO:0000259" key="2">
    <source>
        <dbReference type="Pfam" id="PF10080"/>
    </source>
</evidence>
<dbReference type="PROSITE" id="PS51257">
    <property type="entry name" value="PROKAR_LIPOPROTEIN"/>
    <property type="match status" value="1"/>
</dbReference>
<dbReference type="Pfam" id="PF10080">
    <property type="entry name" value="FtrD-like"/>
    <property type="match status" value="1"/>
</dbReference>
<protein>
    <submittedName>
        <fullName evidence="3">DUF2318 domain-containing protein</fullName>
    </submittedName>
</protein>
<feature type="domain" description="Membrane iron-sulfur containing protein FtrD-like" evidence="2">
    <location>
        <begin position="39"/>
        <end position="141"/>
    </location>
</feature>
<evidence type="ECO:0000256" key="1">
    <source>
        <dbReference type="SAM" id="SignalP"/>
    </source>
</evidence>
<accession>A0A3D5QEQ8</accession>
<proteinExistence type="predicted"/>
<feature type="chain" id="PRO_5017776331" evidence="1">
    <location>
        <begin position="23"/>
        <end position="141"/>
    </location>
</feature>
<evidence type="ECO:0000313" key="3">
    <source>
        <dbReference type="EMBL" id="HCW94213.1"/>
    </source>
</evidence>
<organism evidence="3 4">
    <name type="scientific">Flexistipes sinusarabici</name>
    <dbReference type="NCBI Taxonomy" id="2352"/>
    <lineage>
        <taxon>Bacteria</taxon>
        <taxon>Pseudomonadati</taxon>
        <taxon>Deferribacterota</taxon>
        <taxon>Deferribacteres</taxon>
        <taxon>Deferribacterales</taxon>
        <taxon>Flexistipitaceae</taxon>
        <taxon>Flexistipes</taxon>
    </lineage>
</organism>
<dbReference type="Proteomes" id="UP000262325">
    <property type="component" value="Unassembled WGS sequence"/>
</dbReference>
<dbReference type="EMBL" id="DPPF01000236">
    <property type="protein sequence ID" value="HCW94213.1"/>
    <property type="molecule type" value="Genomic_DNA"/>
</dbReference>
<comment type="caution">
    <text evidence="3">The sequence shown here is derived from an EMBL/GenBank/DDBJ whole genome shotgun (WGS) entry which is preliminary data.</text>
</comment>
<evidence type="ECO:0000313" key="4">
    <source>
        <dbReference type="Proteomes" id="UP000262325"/>
    </source>
</evidence>
<gene>
    <name evidence="3" type="ORF">DHM44_11095</name>
</gene>
<keyword evidence="1" id="KW-0732">Signal</keyword>
<name>A0A3D5QEQ8_FLESI</name>
<dbReference type="AlphaFoldDB" id="A0A3D5QEQ8"/>
<feature type="signal peptide" evidence="1">
    <location>
        <begin position="1"/>
        <end position="22"/>
    </location>
</feature>
<dbReference type="RefSeq" id="WP_273266650.1">
    <property type="nucleotide sequence ID" value="NZ_JAAZVV010000092.1"/>
</dbReference>